<evidence type="ECO:0000313" key="1">
    <source>
        <dbReference type="EMBL" id="JAD24355.1"/>
    </source>
</evidence>
<dbReference type="EMBL" id="GBRH01273540">
    <property type="protein sequence ID" value="JAD24355.1"/>
    <property type="molecule type" value="Transcribed_RNA"/>
</dbReference>
<dbReference type="AlphaFoldDB" id="A0A0A8YGD8"/>
<reference evidence="1" key="1">
    <citation type="submission" date="2014-09" db="EMBL/GenBank/DDBJ databases">
        <authorList>
            <person name="Magalhaes I.L.F."/>
            <person name="Oliveira U."/>
            <person name="Santos F.R."/>
            <person name="Vidigal T.H.D.A."/>
            <person name="Brescovit A.D."/>
            <person name="Santos A.J."/>
        </authorList>
    </citation>
    <scope>NUCLEOTIDE SEQUENCE</scope>
    <source>
        <tissue evidence="1">Shoot tissue taken approximately 20 cm above the soil surface</tissue>
    </source>
</reference>
<organism evidence="1">
    <name type="scientific">Arundo donax</name>
    <name type="common">Giant reed</name>
    <name type="synonym">Donax arundinaceus</name>
    <dbReference type="NCBI Taxonomy" id="35708"/>
    <lineage>
        <taxon>Eukaryota</taxon>
        <taxon>Viridiplantae</taxon>
        <taxon>Streptophyta</taxon>
        <taxon>Embryophyta</taxon>
        <taxon>Tracheophyta</taxon>
        <taxon>Spermatophyta</taxon>
        <taxon>Magnoliopsida</taxon>
        <taxon>Liliopsida</taxon>
        <taxon>Poales</taxon>
        <taxon>Poaceae</taxon>
        <taxon>PACMAD clade</taxon>
        <taxon>Arundinoideae</taxon>
        <taxon>Arundineae</taxon>
        <taxon>Arundo</taxon>
    </lineage>
</organism>
<name>A0A0A8YGD8_ARUDO</name>
<accession>A0A0A8YGD8</accession>
<proteinExistence type="predicted"/>
<sequence>MPMVLRGDFILVTKDLCGTKSWSPGARCLIYLLLGTLIQWFSEFAFQPCAFRCGLSSRFQLKDEYISC</sequence>
<protein>
    <submittedName>
        <fullName evidence="1">Uncharacterized protein</fullName>
    </submittedName>
</protein>
<reference evidence="1" key="2">
    <citation type="journal article" date="2015" name="Data Brief">
        <title>Shoot transcriptome of the giant reed, Arundo donax.</title>
        <authorList>
            <person name="Barrero R.A."/>
            <person name="Guerrero F.D."/>
            <person name="Moolhuijzen P."/>
            <person name="Goolsby J.A."/>
            <person name="Tidwell J."/>
            <person name="Bellgard S.E."/>
            <person name="Bellgard M.I."/>
        </authorList>
    </citation>
    <scope>NUCLEOTIDE SEQUENCE</scope>
    <source>
        <tissue evidence="1">Shoot tissue taken approximately 20 cm above the soil surface</tissue>
    </source>
</reference>